<name>A0ABW8PUN2_9GAMM</name>
<keyword evidence="1" id="KW-0813">Transport</keyword>
<dbReference type="InterPro" id="IPR003439">
    <property type="entry name" value="ABC_transporter-like_ATP-bd"/>
</dbReference>
<reference evidence="9 10" key="1">
    <citation type="submission" date="2024-02" db="EMBL/GenBank/DDBJ databases">
        <title>Marinospirillum sp. MEB 164 isolated from Lonar lake sediment.</title>
        <authorList>
            <person name="Joshi A."/>
            <person name="Thite S."/>
        </authorList>
    </citation>
    <scope>NUCLEOTIDE SEQUENCE [LARGE SCALE GENOMIC DNA]</scope>
    <source>
        <strain evidence="9 10">MEB164</strain>
    </source>
</reference>
<keyword evidence="6" id="KW-1278">Translocase</keyword>
<feature type="domain" description="ABC transporter" evidence="8">
    <location>
        <begin position="1"/>
        <end position="209"/>
    </location>
</feature>
<comment type="caution">
    <text evidence="9">The sequence shown here is derived from an EMBL/GenBank/DDBJ whole genome shotgun (WGS) entry which is preliminary data.</text>
</comment>
<evidence type="ECO:0000256" key="6">
    <source>
        <dbReference type="ARBA" id="ARBA00022967"/>
    </source>
</evidence>
<keyword evidence="4" id="KW-0547">Nucleotide-binding</keyword>
<evidence type="ECO:0000256" key="7">
    <source>
        <dbReference type="ARBA" id="ARBA00023136"/>
    </source>
</evidence>
<evidence type="ECO:0000313" key="9">
    <source>
        <dbReference type="EMBL" id="MFK7159962.1"/>
    </source>
</evidence>
<dbReference type="EMBL" id="JBANFI010000001">
    <property type="protein sequence ID" value="MFK7159962.1"/>
    <property type="molecule type" value="Genomic_DNA"/>
</dbReference>
<keyword evidence="7" id="KW-0472">Membrane</keyword>
<gene>
    <name evidence="9" type="ORF">V6U78_02785</name>
</gene>
<protein>
    <submittedName>
        <fullName evidence="9">ATP-binding cassette domain-containing protein</fullName>
    </submittedName>
</protein>
<dbReference type="Pfam" id="PF00005">
    <property type="entry name" value="ABC_tran"/>
    <property type="match status" value="1"/>
</dbReference>
<dbReference type="PROSITE" id="PS50893">
    <property type="entry name" value="ABC_TRANSPORTER_2"/>
    <property type="match status" value="1"/>
</dbReference>
<keyword evidence="10" id="KW-1185">Reference proteome</keyword>
<evidence type="ECO:0000256" key="5">
    <source>
        <dbReference type="ARBA" id="ARBA00022840"/>
    </source>
</evidence>
<proteinExistence type="predicted"/>
<dbReference type="InterPro" id="IPR017871">
    <property type="entry name" value="ABC_transporter-like_CS"/>
</dbReference>
<dbReference type="InterPro" id="IPR003593">
    <property type="entry name" value="AAA+_ATPase"/>
</dbReference>
<dbReference type="GO" id="GO:0005524">
    <property type="term" value="F:ATP binding"/>
    <property type="evidence" value="ECO:0007669"/>
    <property type="project" value="UniProtKB-KW"/>
</dbReference>
<dbReference type="PROSITE" id="PS00211">
    <property type="entry name" value="ABC_TRANSPORTER_1"/>
    <property type="match status" value="1"/>
</dbReference>
<keyword evidence="2" id="KW-1003">Cell membrane</keyword>
<evidence type="ECO:0000259" key="8">
    <source>
        <dbReference type="PROSITE" id="PS50893"/>
    </source>
</evidence>
<sequence>MSGCQLKQFSVQRETQRWCYDLQIPAGQGIALMGPSGCGKSSLLEAIAGFIPHQGALWIAGVDVSQQPAQKRPVSYLFQQQNFFEHLTVATNLRLGFAQSHPTAEQWQAVLSACEQLEVATLLDRRPAELSGGQQQRLALIRTLLRPQPLVLLDEPFSALDDQLRDTACQWVKAQLKRQQQSLILITHRAEEAEQLTQHRFSPKDFLHTHKNPS</sequence>
<evidence type="ECO:0000256" key="1">
    <source>
        <dbReference type="ARBA" id="ARBA00022448"/>
    </source>
</evidence>
<evidence type="ECO:0000256" key="2">
    <source>
        <dbReference type="ARBA" id="ARBA00022475"/>
    </source>
</evidence>
<dbReference type="SMART" id="SM00382">
    <property type="entry name" value="AAA"/>
    <property type="match status" value="1"/>
</dbReference>
<keyword evidence="5 9" id="KW-0067">ATP-binding</keyword>
<accession>A0ABW8PUN2</accession>
<evidence type="ECO:0000256" key="4">
    <source>
        <dbReference type="ARBA" id="ARBA00022741"/>
    </source>
</evidence>
<dbReference type="RefSeq" id="WP_405336960.1">
    <property type="nucleotide sequence ID" value="NZ_JBANFI010000001.1"/>
</dbReference>
<dbReference type="InterPro" id="IPR027417">
    <property type="entry name" value="P-loop_NTPase"/>
</dbReference>
<dbReference type="Gene3D" id="3.40.50.300">
    <property type="entry name" value="P-loop containing nucleotide triphosphate hydrolases"/>
    <property type="match status" value="1"/>
</dbReference>
<dbReference type="InterPro" id="IPR050093">
    <property type="entry name" value="ABC_SmlMolc_Importer"/>
</dbReference>
<dbReference type="PANTHER" id="PTHR42781">
    <property type="entry name" value="SPERMIDINE/PUTRESCINE IMPORT ATP-BINDING PROTEIN POTA"/>
    <property type="match status" value="1"/>
</dbReference>
<dbReference type="PANTHER" id="PTHR42781:SF1">
    <property type="entry name" value="THIAMINE IMPORT ATP-BINDING PROTEIN THIQ"/>
    <property type="match status" value="1"/>
</dbReference>
<evidence type="ECO:0000313" key="10">
    <source>
        <dbReference type="Proteomes" id="UP001621714"/>
    </source>
</evidence>
<dbReference type="SUPFAM" id="SSF52540">
    <property type="entry name" value="P-loop containing nucleoside triphosphate hydrolases"/>
    <property type="match status" value="1"/>
</dbReference>
<organism evidence="9 10">
    <name type="scientific">Marinospirillum alkalitolerans</name>
    <dbReference type="NCBI Taxonomy" id="3123374"/>
    <lineage>
        <taxon>Bacteria</taxon>
        <taxon>Pseudomonadati</taxon>
        <taxon>Pseudomonadota</taxon>
        <taxon>Gammaproteobacteria</taxon>
        <taxon>Oceanospirillales</taxon>
        <taxon>Oceanospirillaceae</taxon>
        <taxon>Marinospirillum</taxon>
    </lineage>
</organism>
<keyword evidence="3" id="KW-0997">Cell inner membrane</keyword>
<evidence type="ECO:0000256" key="3">
    <source>
        <dbReference type="ARBA" id="ARBA00022519"/>
    </source>
</evidence>
<dbReference type="Proteomes" id="UP001621714">
    <property type="component" value="Unassembled WGS sequence"/>
</dbReference>